<sequence length="135" mass="15572">MSSYSNIITRPKSKEELFNLRHAQAHCCIEQIFGVFKRRFQILVCPPEFDMDIQARVPSALCMVHNYIRTHDPEDIDTFPEASTTSTLESTGSLTEGPTTEPDRLGVNSRRDQIAERMWASYCRELRTRGQLFTE</sequence>
<gene>
    <name evidence="5" type="ORF">SERLA73DRAFT_63827</name>
</gene>
<dbReference type="STRING" id="936435.F8QD82"/>
<feature type="domain" description="DDE Tnp4" evidence="4">
    <location>
        <begin position="12"/>
        <end position="66"/>
    </location>
</feature>
<dbReference type="Pfam" id="PF13359">
    <property type="entry name" value="DDE_Tnp_4"/>
    <property type="match status" value="1"/>
</dbReference>
<dbReference type="EMBL" id="GL945491">
    <property type="protein sequence ID" value="EGN93553.1"/>
    <property type="molecule type" value="Genomic_DNA"/>
</dbReference>
<keyword evidence="2" id="KW-0479">Metal-binding</keyword>
<evidence type="ECO:0000256" key="1">
    <source>
        <dbReference type="ARBA" id="ARBA00001968"/>
    </source>
</evidence>
<dbReference type="HOGENOM" id="CLU_040082_4_0_1"/>
<organism evidence="6">
    <name type="scientific">Serpula lacrymans var. lacrymans (strain S7.3)</name>
    <name type="common">Dry rot fungus</name>
    <dbReference type="NCBI Taxonomy" id="936435"/>
    <lineage>
        <taxon>Eukaryota</taxon>
        <taxon>Fungi</taxon>
        <taxon>Dikarya</taxon>
        <taxon>Basidiomycota</taxon>
        <taxon>Agaricomycotina</taxon>
        <taxon>Agaricomycetes</taxon>
        <taxon>Agaricomycetidae</taxon>
        <taxon>Boletales</taxon>
        <taxon>Coniophorineae</taxon>
        <taxon>Serpulaceae</taxon>
        <taxon>Serpula</taxon>
    </lineage>
</organism>
<evidence type="ECO:0000256" key="3">
    <source>
        <dbReference type="SAM" id="MobiDB-lite"/>
    </source>
</evidence>
<dbReference type="InParanoid" id="F8QD82"/>
<dbReference type="GO" id="GO:0046872">
    <property type="term" value="F:metal ion binding"/>
    <property type="evidence" value="ECO:0007669"/>
    <property type="project" value="UniProtKB-KW"/>
</dbReference>
<name>F8QD82_SERL3</name>
<feature type="compositionally biased region" description="Low complexity" evidence="3">
    <location>
        <begin position="83"/>
        <end position="97"/>
    </location>
</feature>
<dbReference type="Proteomes" id="UP000008063">
    <property type="component" value="Unassembled WGS sequence"/>
</dbReference>
<dbReference type="OMA" id="QEELHIR"/>
<evidence type="ECO:0000313" key="6">
    <source>
        <dbReference type="Proteomes" id="UP000008063"/>
    </source>
</evidence>
<comment type="cofactor">
    <cofactor evidence="1">
        <name>a divalent metal cation</name>
        <dbReference type="ChEBI" id="CHEBI:60240"/>
    </cofactor>
</comment>
<protein>
    <recommendedName>
        <fullName evidence="4">DDE Tnp4 domain-containing protein</fullName>
    </recommendedName>
</protein>
<dbReference type="InterPro" id="IPR027806">
    <property type="entry name" value="HARBI1_dom"/>
</dbReference>
<proteinExistence type="predicted"/>
<keyword evidence="6" id="KW-1185">Reference proteome</keyword>
<evidence type="ECO:0000259" key="4">
    <source>
        <dbReference type="Pfam" id="PF13359"/>
    </source>
</evidence>
<feature type="region of interest" description="Disordered" evidence="3">
    <location>
        <begin position="81"/>
        <end position="106"/>
    </location>
</feature>
<accession>F8QD82</accession>
<evidence type="ECO:0000256" key="2">
    <source>
        <dbReference type="ARBA" id="ARBA00022723"/>
    </source>
</evidence>
<reference evidence="6" key="1">
    <citation type="journal article" date="2011" name="Science">
        <title>The plant cell wall-decomposing machinery underlies the functional diversity of forest fungi.</title>
        <authorList>
            <person name="Eastwood D.C."/>
            <person name="Floudas D."/>
            <person name="Binder M."/>
            <person name="Majcherczyk A."/>
            <person name="Schneider P."/>
            <person name="Aerts A."/>
            <person name="Asiegbu F.O."/>
            <person name="Baker S.E."/>
            <person name="Barry K."/>
            <person name="Bendiksby M."/>
            <person name="Blumentritt M."/>
            <person name="Coutinho P.M."/>
            <person name="Cullen D."/>
            <person name="de Vries R.P."/>
            <person name="Gathman A."/>
            <person name="Goodell B."/>
            <person name="Henrissat B."/>
            <person name="Ihrmark K."/>
            <person name="Kauserud H."/>
            <person name="Kohler A."/>
            <person name="LaButti K."/>
            <person name="Lapidus A."/>
            <person name="Lavin J.L."/>
            <person name="Lee Y.-H."/>
            <person name="Lindquist E."/>
            <person name="Lilly W."/>
            <person name="Lucas S."/>
            <person name="Morin E."/>
            <person name="Murat C."/>
            <person name="Oguiza J.A."/>
            <person name="Park J."/>
            <person name="Pisabarro A.G."/>
            <person name="Riley R."/>
            <person name="Rosling A."/>
            <person name="Salamov A."/>
            <person name="Schmidt O."/>
            <person name="Schmutz J."/>
            <person name="Skrede I."/>
            <person name="Stenlid J."/>
            <person name="Wiebenga A."/>
            <person name="Xie X."/>
            <person name="Kuees U."/>
            <person name="Hibbett D.S."/>
            <person name="Hoffmeister D."/>
            <person name="Hoegberg N."/>
            <person name="Martin F."/>
            <person name="Grigoriev I.V."/>
            <person name="Watkinson S.C."/>
        </authorList>
    </citation>
    <scope>NUCLEOTIDE SEQUENCE [LARGE SCALE GENOMIC DNA]</scope>
    <source>
        <strain evidence="6">strain S7.3</strain>
    </source>
</reference>
<evidence type="ECO:0000313" key="5">
    <source>
        <dbReference type="EMBL" id="EGN93553.1"/>
    </source>
</evidence>
<dbReference type="AlphaFoldDB" id="F8QD82"/>